<dbReference type="PIRSF" id="PIRSF032025">
    <property type="entry name" value="UCP032025"/>
    <property type="match status" value="1"/>
</dbReference>
<keyword evidence="2" id="KW-1185">Reference proteome</keyword>
<dbReference type="InterPro" id="IPR008320">
    <property type="entry name" value="UCP032025"/>
</dbReference>
<evidence type="ECO:0000313" key="1">
    <source>
        <dbReference type="EMBL" id="MFC2924849.1"/>
    </source>
</evidence>
<name>A0ABV6ZTV3_9PROT</name>
<dbReference type="EMBL" id="JBHRSV010000001">
    <property type="protein sequence ID" value="MFC2924849.1"/>
    <property type="molecule type" value="Genomic_DNA"/>
</dbReference>
<organism evidence="1 2">
    <name type="scientific">Hyphobacterium vulgare</name>
    <dbReference type="NCBI Taxonomy" id="1736751"/>
    <lineage>
        <taxon>Bacteria</taxon>
        <taxon>Pseudomonadati</taxon>
        <taxon>Pseudomonadota</taxon>
        <taxon>Alphaproteobacteria</taxon>
        <taxon>Maricaulales</taxon>
        <taxon>Maricaulaceae</taxon>
        <taxon>Hyphobacterium</taxon>
    </lineage>
</organism>
<reference evidence="2" key="1">
    <citation type="journal article" date="2019" name="Int. J. Syst. Evol. Microbiol.">
        <title>The Global Catalogue of Microorganisms (GCM) 10K type strain sequencing project: providing services to taxonomists for standard genome sequencing and annotation.</title>
        <authorList>
            <consortium name="The Broad Institute Genomics Platform"/>
            <consortium name="The Broad Institute Genome Sequencing Center for Infectious Disease"/>
            <person name="Wu L."/>
            <person name="Ma J."/>
        </authorList>
    </citation>
    <scope>NUCLEOTIDE SEQUENCE [LARGE SCALE GENOMIC DNA]</scope>
    <source>
        <strain evidence="2">KCTC 52487</strain>
    </source>
</reference>
<accession>A0ABV6ZTV3</accession>
<gene>
    <name evidence="1" type="ORF">ACFOOR_01880</name>
</gene>
<comment type="caution">
    <text evidence="1">The sequence shown here is derived from an EMBL/GenBank/DDBJ whole genome shotgun (WGS) entry which is preliminary data.</text>
</comment>
<dbReference type="RefSeq" id="WP_343163446.1">
    <property type="nucleotide sequence ID" value="NZ_JBHRSV010000001.1"/>
</dbReference>
<dbReference type="Proteomes" id="UP001595379">
    <property type="component" value="Unassembled WGS sequence"/>
</dbReference>
<sequence length="144" mass="16335">MPLHLIKLCVGVDTVEELERFRDMRVAERAARGEPEVSRHVTRMAPKRAEEVLDGGSLYWVIKRVIQCRQRIIGLDEVIDAEGTKRCAIVMDPEIVRTNPSPKRPFQGWRYLTDSDAPADLTEATGGADLPDELRRKLIEIGAW</sequence>
<evidence type="ECO:0000313" key="2">
    <source>
        <dbReference type="Proteomes" id="UP001595379"/>
    </source>
</evidence>
<protein>
    <submittedName>
        <fullName evidence="1">DUF1489 domain-containing protein</fullName>
    </submittedName>
</protein>
<proteinExistence type="predicted"/>
<dbReference type="Pfam" id="PF07370">
    <property type="entry name" value="DUF1489"/>
    <property type="match status" value="1"/>
</dbReference>